<dbReference type="OrthoDB" id="552194at2759"/>
<gene>
    <name evidence="2" type="ORF">J437_LFUL004238</name>
</gene>
<name>A0A8K0K3G2_LADFU</name>
<dbReference type="Pfam" id="PF00498">
    <property type="entry name" value="FHA"/>
    <property type="match status" value="1"/>
</dbReference>
<dbReference type="SMART" id="SM00240">
    <property type="entry name" value="FHA"/>
    <property type="match status" value="1"/>
</dbReference>
<dbReference type="SUPFAM" id="SSF49879">
    <property type="entry name" value="SMAD/FHA domain"/>
    <property type="match status" value="1"/>
</dbReference>
<dbReference type="Gene3D" id="2.60.200.20">
    <property type="match status" value="1"/>
</dbReference>
<dbReference type="EMBL" id="KZ308330">
    <property type="protein sequence ID" value="KAG8227626.1"/>
    <property type="molecule type" value="Genomic_DNA"/>
</dbReference>
<evidence type="ECO:0000313" key="3">
    <source>
        <dbReference type="Proteomes" id="UP000792457"/>
    </source>
</evidence>
<proteinExistence type="predicted"/>
<dbReference type="PROSITE" id="PS50006">
    <property type="entry name" value="FHA_DOMAIN"/>
    <property type="match status" value="1"/>
</dbReference>
<feature type="non-terminal residue" evidence="2">
    <location>
        <position position="1"/>
    </location>
</feature>
<accession>A0A8K0K3G2</accession>
<comment type="caution">
    <text evidence="2">The sequence shown here is derived from an EMBL/GenBank/DDBJ whole genome shotgun (WGS) entry which is preliminary data.</text>
</comment>
<dbReference type="InterPro" id="IPR008984">
    <property type="entry name" value="SMAD_FHA_dom_sf"/>
</dbReference>
<feature type="domain" description="FHA" evidence="1">
    <location>
        <begin position="30"/>
        <end position="79"/>
    </location>
</feature>
<dbReference type="AlphaFoldDB" id="A0A8K0K3G2"/>
<reference evidence="2" key="2">
    <citation type="submission" date="2017-10" db="EMBL/GenBank/DDBJ databases">
        <title>Ladona fulva Genome sequencing and assembly.</title>
        <authorList>
            <person name="Murali S."/>
            <person name="Richards S."/>
            <person name="Bandaranaike D."/>
            <person name="Bellair M."/>
            <person name="Blankenburg K."/>
            <person name="Chao H."/>
            <person name="Dinh H."/>
            <person name="Doddapaneni H."/>
            <person name="Dugan-Rocha S."/>
            <person name="Elkadiri S."/>
            <person name="Gnanaolivu R."/>
            <person name="Hernandez B."/>
            <person name="Skinner E."/>
            <person name="Javaid M."/>
            <person name="Lee S."/>
            <person name="Li M."/>
            <person name="Ming W."/>
            <person name="Munidasa M."/>
            <person name="Muniz J."/>
            <person name="Nguyen L."/>
            <person name="Hughes D."/>
            <person name="Osuji N."/>
            <person name="Pu L.-L."/>
            <person name="Puazo M."/>
            <person name="Qu C."/>
            <person name="Quiroz J."/>
            <person name="Raj R."/>
            <person name="Weissenberger G."/>
            <person name="Xin Y."/>
            <person name="Zou X."/>
            <person name="Han Y."/>
            <person name="Worley K."/>
            <person name="Muzny D."/>
            <person name="Gibbs R."/>
        </authorList>
    </citation>
    <scope>NUCLEOTIDE SEQUENCE</scope>
    <source>
        <strain evidence="2">Sampled in the wild</strain>
    </source>
</reference>
<evidence type="ECO:0000313" key="2">
    <source>
        <dbReference type="EMBL" id="KAG8227626.1"/>
    </source>
</evidence>
<keyword evidence="3" id="KW-1185">Reference proteome</keyword>
<protein>
    <recommendedName>
        <fullName evidence="1">FHA domain-containing protein</fullName>
    </recommendedName>
</protein>
<dbReference type="InterPro" id="IPR000253">
    <property type="entry name" value="FHA_dom"/>
</dbReference>
<sequence length="114" mass="12419">MLSLIMKWTLVNINNLNPNKGYSLKEDTQHDLGRGKECILKCVSLYASRVHCSIFTTGDSIHVVDNQSSNGTYVNGNLITSGEKVALSENDIIGIGVRAVLDEKSLVLKVVKGD</sequence>
<evidence type="ECO:0000259" key="1">
    <source>
        <dbReference type="PROSITE" id="PS50006"/>
    </source>
</evidence>
<dbReference type="CDD" id="cd00060">
    <property type="entry name" value="FHA"/>
    <property type="match status" value="1"/>
</dbReference>
<dbReference type="Proteomes" id="UP000792457">
    <property type="component" value="Unassembled WGS sequence"/>
</dbReference>
<reference evidence="2" key="1">
    <citation type="submission" date="2013-04" db="EMBL/GenBank/DDBJ databases">
        <authorList>
            <person name="Qu J."/>
            <person name="Murali S.C."/>
            <person name="Bandaranaike D."/>
            <person name="Bellair M."/>
            <person name="Blankenburg K."/>
            <person name="Chao H."/>
            <person name="Dinh H."/>
            <person name="Doddapaneni H."/>
            <person name="Downs B."/>
            <person name="Dugan-Rocha S."/>
            <person name="Elkadiri S."/>
            <person name="Gnanaolivu R.D."/>
            <person name="Hernandez B."/>
            <person name="Javaid M."/>
            <person name="Jayaseelan J.C."/>
            <person name="Lee S."/>
            <person name="Li M."/>
            <person name="Ming W."/>
            <person name="Munidasa M."/>
            <person name="Muniz J."/>
            <person name="Nguyen L."/>
            <person name="Ongeri F."/>
            <person name="Osuji N."/>
            <person name="Pu L.-L."/>
            <person name="Puazo M."/>
            <person name="Qu C."/>
            <person name="Quiroz J."/>
            <person name="Raj R."/>
            <person name="Weissenberger G."/>
            <person name="Xin Y."/>
            <person name="Zou X."/>
            <person name="Han Y."/>
            <person name="Richards S."/>
            <person name="Worley K."/>
            <person name="Muzny D."/>
            <person name="Gibbs R."/>
        </authorList>
    </citation>
    <scope>NUCLEOTIDE SEQUENCE</scope>
    <source>
        <strain evidence="2">Sampled in the wild</strain>
    </source>
</reference>
<organism evidence="2 3">
    <name type="scientific">Ladona fulva</name>
    <name type="common">Scarce chaser dragonfly</name>
    <name type="synonym">Libellula fulva</name>
    <dbReference type="NCBI Taxonomy" id="123851"/>
    <lineage>
        <taxon>Eukaryota</taxon>
        <taxon>Metazoa</taxon>
        <taxon>Ecdysozoa</taxon>
        <taxon>Arthropoda</taxon>
        <taxon>Hexapoda</taxon>
        <taxon>Insecta</taxon>
        <taxon>Pterygota</taxon>
        <taxon>Palaeoptera</taxon>
        <taxon>Odonata</taxon>
        <taxon>Epiprocta</taxon>
        <taxon>Anisoptera</taxon>
        <taxon>Libelluloidea</taxon>
        <taxon>Libellulidae</taxon>
        <taxon>Ladona</taxon>
    </lineage>
</organism>